<evidence type="ECO:0000313" key="2">
    <source>
        <dbReference type="Proteomes" id="UP001066276"/>
    </source>
</evidence>
<comment type="caution">
    <text evidence="1">The sequence shown here is derived from an EMBL/GenBank/DDBJ whole genome shotgun (WGS) entry which is preliminary data.</text>
</comment>
<accession>A0AAV7M6M1</accession>
<dbReference type="AlphaFoldDB" id="A0AAV7M6M1"/>
<name>A0AAV7M6M1_PLEWA</name>
<reference evidence="1" key="1">
    <citation type="journal article" date="2022" name="bioRxiv">
        <title>Sequencing and chromosome-scale assembly of the giantPleurodeles waltlgenome.</title>
        <authorList>
            <person name="Brown T."/>
            <person name="Elewa A."/>
            <person name="Iarovenko S."/>
            <person name="Subramanian E."/>
            <person name="Araus A.J."/>
            <person name="Petzold A."/>
            <person name="Susuki M."/>
            <person name="Suzuki K.-i.T."/>
            <person name="Hayashi T."/>
            <person name="Toyoda A."/>
            <person name="Oliveira C."/>
            <person name="Osipova E."/>
            <person name="Leigh N.D."/>
            <person name="Simon A."/>
            <person name="Yun M.H."/>
        </authorList>
    </citation>
    <scope>NUCLEOTIDE SEQUENCE</scope>
    <source>
        <strain evidence="1">20211129_DDA</strain>
        <tissue evidence="1">Liver</tissue>
    </source>
</reference>
<dbReference type="Proteomes" id="UP001066276">
    <property type="component" value="Chromosome 10"/>
</dbReference>
<keyword evidence="2" id="KW-1185">Reference proteome</keyword>
<organism evidence="1 2">
    <name type="scientific">Pleurodeles waltl</name>
    <name type="common">Iberian ribbed newt</name>
    <dbReference type="NCBI Taxonomy" id="8319"/>
    <lineage>
        <taxon>Eukaryota</taxon>
        <taxon>Metazoa</taxon>
        <taxon>Chordata</taxon>
        <taxon>Craniata</taxon>
        <taxon>Vertebrata</taxon>
        <taxon>Euteleostomi</taxon>
        <taxon>Amphibia</taxon>
        <taxon>Batrachia</taxon>
        <taxon>Caudata</taxon>
        <taxon>Salamandroidea</taxon>
        <taxon>Salamandridae</taxon>
        <taxon>Pleurodelinae</taxon>
        <taxon>Pleurodeles</taxon>
    </lineage>
</organism>
<protein>
    <submittedName>
        <fullName evidence="1">Uncharacterized protein</fullName>
    </submittedName>
</protein>
<sequence length="114" mass="12063">MAHRAGEGGVVSVLRRWTPVVGWSLRPRPCGPAWCSSGERAAGHGGLCRGIEVAALRREGMALGPQSGGGLMGCWVARWRLRQVSHVEDPHGRGLCICRGTGPWPEAIGSATAR</sequence>
<dbReference type="EMBL" id="JANPWB010000014">
    <property type="protein sequence ID" value="KAJ1098209.1"/>
    <property type="molecule type" value="Genomic_DNA"/>
</dbReference>
<gene>
    <name evidence="1" type="ORF">NDU88_003325</name>
</gene>
<proteinExistence type="predicted"/>
<evidence type="ECO:0000313" key="1">
    <source>
        <dbReference type="EMBL" id="KAJ1098209.1"/>
    </source>
</evidence>